<dbReference type="AlphaFoldDB" id="E6SRH4"/>
<name>E6SRH4_BACT6</name>
<dbReference type="PANTHER" id="PTHR43280">
    <property type="entry name" value="ARAC-FAMILY TRANSCRIPTIONAL REGULATOR"/>
    <property type="match status" value="1"/>
</dbReference>
<reference evidence="5 6" key="2">
    <citation type="journal article" date="2011" name="Stand. Genomic Sci.">
        <title>Complete genome sequence of Bacteroides helcogenes type strain (P 36-108).</title>
        <authorList>
            <person name="Pati A."/>
            <person name="Gronow S."/>
            <person name="Zeytun A."/>
            <person name="Lapidus A."/>
            <person name="Nolan M."/>
            <person name="Hammon N."/>
            <person name="Deshpande S."/>
            <person name="Cheng J.F."/>
            <person name="Tapia R."/>
            <person name="Han C."/>
            <person name="Goodwin L."/>
            <person name="Pitluck S."/>
            <person name="Liolios K."/>
            <person name="Pagani I."/>
            <person name="Ivanova N."/>
            <person name="Mavromatis K."/>
            <person name="Chen A."/>
            <person name="Palaniappan K."/>
            <person name="Land M."/>
            <person name="Hauser L."/>
            <person name="Chang Y.J."/>
            <person name="Jeffries C.D."/>
            <person name="Detter J.C."/>
            <person name="Brambilla E."/>
            <person name="Rohde M."/>
            <person name="Goker M."/>
            <person name="Woyke T."/>
            <person name="Bristow J."/>
            <person name="Eisen J.A."/>
            <person name="Markowitz V."/>
            <person name="Hugenholtz P."/>
            <person name="Kyrpides N.C."/>
            <person name="Klenk H.P."/>
            <person name="Lucas S."/>
        </authorList>
    </citation>
    <scope>NUCLEOTIDE SEQUENCE [LARGE SCALE GENOMIC DNA]</scope>
    <source>
        <strain evidence="6">ATCC 35417 / DSM 20613 / JCM 6297 / CCUG 15421 / P 36-108</strain>
    </source>
</reference>
<dbReference type="SUPFAM" id="SSF46689">
    <property type="entry name" value="Homeodomain-like"/>
    <property type="match status" value="1"/>
</dbReference>
<evidence type="ECO:0000313" key="5">
    <source>
        <dbReference type="EMBL" id="ADV44077.1"/>
    </source>
</evidence>
<dbReference type="Gene3D" id="1.10.10.60">
    <property type="entry name" value="Homeodomain-like"/>
    <property type="match status" value="1"/>
</dbReference>
<dbReference type="InterPro" id="IPR018060">
    <property type="entry name" value="HTH_AraC"/>
</dbReference>
<reference key="1">
    <citation type="submission" date="2010-11" db="EMBL/GenBank/DDBJ databases">
        <title>The complete genome of Bacteroides helcogenes P 36-108.</title>
        <authorList>
            <consortium name="US DOE Joint Genome Institute (JGI-PGF)"/>
            <person name="Lucas S."/>
            <person name="Copeland A."/>
            <person name="Lapidus A."/>
            <person name="Bruce D."/>
            <person name="Goodwin L."/>
            <person name="Pitluck S."/>
            <person name="Kyrpides N."/>
            <person name="Mavromatis K."/>
            <person name="Ivanova N."/>
            <person name="Zeytun A."/>
            <person name="Brettin T."/>
            <person name="Detter J.C."/>
            <person name="Tapia R."/>
            <person name="Han C."/>
            <person name="Land M."/>
            <person name="Hauser L."/>
            <person name="Markowitz V."/>
            <person name="Cheng J.-F."/>
            <person name="Hugenholtz P."/>
            <person name="Woyke T."/>
            <person name="Wu D."/>
            <person name="Gronow S."/>
            <person name="Wellnitz S."/>
            <person name="Brambilla E."/>
            <person name="Klenk H.-P."/>
            <person name="Eisen J.A."/>
        </authorList>
    </citation>
    <scope>NUCLEOTIDE SEQUENCE</scope>
    <source>
        <strain>P 36-108</strain>
    </source>
</reference>
<keyword evidence="3" id="KW-0804">Transcription</keyword>
<dbReference type="STRING" id="693979.Bache_2106"/>
<dbReference type="Pfam" id="PF12833">
    <property type="entry name" value="HTH_18"/>
    <property type="match status" value="1"/>
</dbReference>
<dbReference type="EMBL" id="CP002352">
    <property type="protein sequence ID" value="ADV44077.1"/>
    <property type="molecule type" value="Genomic_DNA"/>
</dbReference>
<evidence type="ECO:0000256" key="1">
    <source>
        <dbReference type="ARBA" id="ARBA00023015"/>
    </source>
</evidence>
<sequence>MLDRQIPFRFIPMTGEVSRFFCDGQIISTLDQCGLFLCRRGEIEVSLADKTYHITRGDMYIYMASTLVRLLHRSEDAEGIMVEVDINYVIPIVNRVMNVENLLFLREHPCTSLQGEQFRHLECLMESLYERIETENISDMPRLCGNLTLELLKSMGQTLCYEVLNVYFANQPLQPLPQSKKDLVFQNFMLSLFRYYRHERDVAFYARMQHLAPRYFSTIIKEKSGSNALQWIVQMVITEAKQLLESSDLSIKEIAARLNFPTQSFFGKYFKQYVGTSPKDYRNNVLDRYK</sequence>
<dbReference type="eggNOG" id="COG2207">
    <property type="taxonomic scope" value="Bacteria"/>
</dbReference>
<dbReference type="RefSeq" id="WP_013547670.1">
    <property type="nucleotide sequence ID" value="NC_014933.1"/>
</dbReference>
<dbReference type="PANTHER" id="PTHR43280:SF32">
    <property type="entry name" value="TRANSCRIPTIONAL REGULATORY PROTEIN"/>
    <property type="match status" value="1"/>
</dbReference>
<organism evidence="5 6">
    <name type="scientific">Bacteroides helcogenes (strain ATCC 35417 / DSM 20613 / JCM 6297 / CCUG 15421 / P 36-108)</name>
    <dbReference type="NCBI Taxonomy" id="693979"/>
    <lineage>
        <taxon>Bacteria</taxon>
        <taxon>Pseudomonadati</taxon>
        <taxon>Bacteroidota</taxon>
        <taxon>Bacteroidia</taxon>
        <taxon>Bacteroidales</taxon>
        <taxon>Bacteroidaceae</taxon>
        <taxon>Bacteroides</taxon>
    </lineage>
</organism>
<dbReference type="GO" id="GO:0043565">
    <property type="term" value="F:sequence-specific DNA binding"/>
    <property type="evidence" value="ECO:0007669"/>
    <property type="project" value="InterPro"/>
</dbReference>
<dbReference type="SMART" id="SM00342">
    <property type="entry name" value="HTH_ARAC"/>
    <property type="match status" value="1"/>
</dbReference>
<dbReference type="Proteomes" id="UP000008630">
    <property type="component" value="Chromosome"/>
</dbReference>
<dbReference type="OrthoDB" id="1372329at2"/>
<dbReference type="KEGG" id="bhl:Bache_2106"/>
<feature type="domain" description="HTH araC/xylS-type" evidence="4">
    <location>
        <begin position="186"/>
        <end position="284"/>
    </location>
</feature>
<evidence type="ECO:0000256" key="3">
    <source>
        <dbReference type="ARBA" id="ARBA00023163"/>
    </source>
</evidence>
<dbReference type="InterPro" id="IPR020449">
    <property type="entry name" value="Tscrpt_reg_AraC-type_HTH"/>
</dbReference>
<gene>
    <name evidence="5" type="ordered locus">Bache_2106</name>
</gene>
<dbReference type="PROSITE" id="PS01124">
    <property type="entry name" value="HTH_ARAC_FAMILY_2"/>
    <property type="match status" value="1"/>
</dbReference>
<accession>E6SRH4</accession>
<evidence type="ECO:0000313" key="6">
    <source>
        <dbReference type="Proteomes" id="UP000008630"/>
    </source>
</evidence>
<evidence type="ECO:0000259" key="4">
    <source>
        <dbReference type="PROSITE" id="PS01124"/>
    </source>
</evidence>
<keyword evidence="6" id="KW-1185">Reference proteome</keyword>
<proteinExistence type="predicted"/>
<dbReference type="HOGENOM" id="CLU_000445_88_2_10"/>
<keyword evidence="2" id="KW-0238">DNA-binding</keyword>
<protein>
    <submittedName>
        <fullName evidence="5">Transcriptional regulator, AraC family</fullName>
    </submittedName>
</protein>
<dbReference type="GO" id="GO:0003700">
    <property type="term" value="F:DNA-binding transcription factor activity"/>
    <property type="evidence" value="ECO:0007669"/>
    <property type="project" value="InterPro"/>
</dbReference>
<dbReference type="PATRIC" id="fig|693979.3.peg.2218"/>
<keyword evidence="1" id="KW-0805">Transcription regulation</keyword>
<dbReference type="InterPro" id="IPR009057">
    <property type="entry name" value="Homeodomain-like_sf"/>
</dbReference>
<dbReference type="PRINTS" id="PR00032">
    <property type="entry name" value="HTHARAC"/>
</dbReference>
<evidence type="ECO:0000256" key="2">
    <source>
        <dbReference type="ARBA" id="ARBA00023125"/>
    </source>
</evidence>